<dbReference type="AlphaFoldDB" id="A0A9R1WER4"/>
<dbReference type="PANTHER" id="PTHR47926">
    <property type="entry name" value="PENTATRICOPEPTIDE REPEAT-CONTAINING PROTEIN"/>
    <property type="match status" value="1"/>
</dbReference>
<comment type="caution">
    <text evidence="1">The sequence shown here is derived from an EMBL/GenBank/DDBJ whole genome shotgun (WGS) entry which is preliminary data.</text>
</comment>
<evidence type="ECO:0008006" key="3">
    <source>
        <dbReference type="Google" id="ProtNLM"/>
    </source>
</evidence>
<accession>A0A9R1WER4</accession>
<dbReference type="InterPro" id="IPR046960">
    <property type="entry name" value="PPR_At4g14850-like_plant"/>
</dbReference>
<dbReference type="Proteomes" id="UP000235145">
    <property type="component" value="Unassembled WGS sequence"/>
</dbReference>
<dbReference type="GO" id="GO:0009451">
    <property type="term" value="P:RNA modification"/>
    <property type="evidence" value="ECO:0007669"/>
    <property type="project" value="InterPro"/>
</dbReference>
<proteinExistence type="predicted"/>
<gene>
    <name evidence="1" type="ORF">LSAT_V11C200062120</name>
</gene>
<protein>
    <recommendedName>
        <fullName evidence="3">Pentacotripeptide-repeat region of PRORP domain-containing protein</fullName>
    </recommendedName>
</protein>
<dbReference type="Gene3D" id="1.25.40.10">
    <property type="entry name" value="Tetratricopeptide repeat domain"/>
    <property type="match status" value="1"/>
</dbReference>
<dbReference type="EMBL" id="NBSK02000002">
    <property type="protein sequence ID" value="KAJ0222434.1"/>
    <property type="molecule type" value="Genomic_DNA"/>
</dbReference>
<reference evidence="1 2" key="1">
    <citation type="journal article" date="2017" name="Nat. Commun.">
        <title>Genome assembly with in vitro proximity ligation data and whole-genome triplication in lettuce.</title>
        <authorList>
            <person name="Reyes-Chin-Wo S."/>
            <person name="Wang Z."/>
            <person name="Yang X."/>
            <person name="Kozik A."/>
            <person name="Arikit S."/>
            <person name="Song C."/>
            <person name="Xia L."/>
            <person name="Froenicke L."/>
            <person name="Lavelle D.O."/>
            <person name="Truco M.J."/>
            <person name="Xia R."/>
            <person name="Zhu S."/>
            <person name="Xu C."/>
            <person name="Xu H."/>
            <person name="Xu X."/>
            <person name="Cox K."/>
            <person name="Korf I."/>
            <person name="Meyers B.C."/>
            <person name="Michelmore R.W."/>
        </authorList>
    </citation>
    <scope>NUCLEOTIDE SEQUENCE [LARGE SCALE GENOMIC DNA]</scope>
    <source>
        <strain evidence="2">cv. Salinas</strain>
        <tissue evidence="1">Seedlings</tissue>
    </source>
</reference>
<dbReference type="InterPro" id="IPR011990">
    <property type="entry name" value="TPR-like_helical_dom_sf"/>
</dbReference>
<keyword evidence="2" id="KW-1185">Reference proteome</keyword>
<evidence type="ECO:0000313" key="1">
    <source>
        <dbReference type="EMBL" id="KAJ0222434.1"/>
    </source>
</evidence>
<sequence length="99" mass="11408">MVCGEPVTGILQLRQVASIRHTRCLIKCMREKLVRPDHFVFPKVLKACAQLKDYRAGKDVYDYMMTMGFEGNNSVKRAFLDMFIKCGRMDILQGDCLSR</sequence>
<evidence type="ECO:0000313" key="2">
    <source>
        <dbReference type="Proteomes" id="UP000235145"/>
    </source>
</evidence>
<name>A0A9R1WER4_LACSA</name>
<organism evidence="1 2">
    <name type="scientific">Lactuca sativa</name>
    <name type="common">Garden lettuce</name>
    <dbReference type="NCBI Taxonomy" id="4236"/>
    <lineage>
        <taxon>Eukaryota</taxon>
        <taxon>Viridiplantae</taxon>
        <taxon>Streptophyta</taxon>
        <taxon>Embryophyta</taxon>
        <taxon>Tracheophyta</taxon>
        <taxon>Spermatophyta</taxon>
        <taxon>Magnoliopsida</taxon>
        <taxon>eudicotyledons</taxon>
        <taxon>Gunneridae</taxon>
        <taxon>Pentapetalae</taxon>
        <taxon>asterids</taxon>
        <taxon>campanulids</taxon>
        <taxon>Asterales</taxon>
        <taxon>Asteraceae</taxon>
        <taxon>Cichorioideae</taxon>
        <taxon>Cichorieae</taxon>
        <taxon>Lactucinae</taxon>
        <taxon>Lactuca</taxon>
    </lineage>
</organism>
<dbReference type="GO" id="GO:0003723">
    <property type="term" value="F:RNA binding"/>
    <property type="evidence" value="ECO:0007669"/>
    <property type="project" value="InterPro"/>
</dbReference>